<dbReference type="Gene3D" id="3.90.79.10">
    <property type="entry name" value="Nucleoside Triphosphate Pyrophosphohydrolase"/>
    <property type="match status" value="1"/>
</dbReference>
<evidence type="ECO:0000256" key="1">
    <source>
        <dbReference type="ARBA" id="ARBA00001946"/>
    </source>
</evidence>
<dbReference type="CDD" id="cd07067">
    <property type="entry name" value="HP_PGM_like"/>
    <property type="match status" value="1"/>
</dbReference>
<dbReference type="InterPro" id="IPR020476">
    <property type="entry name" value="Nudix_hydrolase"/>
</dbReference>
<evidence type="ECO:0000313" key="7">
    <source>
        <dbReference type="EMBL" id="GAA5159270.1"/>
    </source>
</evidence>
<keyword evidence="4" id="KW-0460">Magnesium</keyword>
<sequence>MPEVLAAGAVLWRPSPEGPSEVAVVHRPRYDDWSLPKGKLHPGESFAAAAAREVLEETGHTVRLGARLGDTNYRVEQGEKVVRYWAALAAGGAFEPNDEVDQLRWLAPDAARSLLSYAHDVGVLDRFQAIDPPSEPLLLVRHAKAGDRASWEGDDRVRPLTDKGREQAAALSQFLALFGPTRAYSAPPVRCVETLRPLTEPLGLAIGDEPSMSEHGYAADPEAGFARLLELAAAPGVAVVCSQGAVIPDLITRLTGQPDPPARKGSTWVLTTRPGLPVTADYYPDPYA</sequence>
<evidence type="ECO:0000256" key="5">
    <source>
        <dbReference type="RuleBase" id="RU003476"/>
    </source>
</evidence>
<proteinExistence type="inferred from homology"/>
<reference evidence="8" key="1">
    <citation type="journal article" date="2019" name="Int. J. Syst. Evol. Microbiol.">
        <title>The Global Catalogue of Microorganisms (GCM) 10K type strain sequencing project: providing services to taxonomists for standard genome sequencing and annotation.</title>
        <authorList>
            <consortium name="The Broad Institute Genomics Platform"/>
            <consortium name="The Broad Institute Genome Sequencing Center for Infectious Disease"/>
            <person name="Wu L."/>
            <person name="Ma J."/>
        </authorList>
    </citation>
    <scope>NUCLEOTIDE SEQUENCE [LARGE SCALE GENOMIC DNA]</scope>
    <source>
        <strain evidence="8">JCM 18303</strain>
    </source>
</reference>
<keyword evidence="8" id="KW-1185">Reference proteome</keyword>
<dbReference type="SUPFAM" id="SSF55811">
    <property type="entry name" value="Nudix"/>
    <property type="match status" value="1"/>
</dbReference>
<comment type="similarity">
    <text evidence="2 5">Belongs to the Nudix hydrolase family.</text>
</comment>
<dbReference type="InterPro" id="IPR015797">
    <property type="entry name" value="NUDIX_hydrolase-like_dom_sf"/>
</dbReference>
<evidence type="ECO:0000256" key="3">
    <source>
        <dbReference type="ARBA" id="ARBA00022801"/>
    </source>
</evidence>
<evidence type="ECO:0000256" key="2">
    <source>
        <dbReference type="ARBA" id="ARBA00005582"/>
    </source>
</evidence>
<dbReference type="PRINTS" id="PR00502">
    <property type="entry name" value="NUDIXFAMILY"/>
</dbReference>
<dbReference type="InterPro" id="IPR013078">
    <property type="entry name" value="His_Pase_superF_clade-1"/>
</dbReference>
<dbReference type="SMART" id="SM00855">
    <property type="entry name" value="PGAM"/>
    <property type="match status" value="1"/>
</dbReference>
<dbReference type="Proteomes" id="UP001428817">
    <property type="component" value="Unassembled WGS sequence"/>
</dbReference>
<dbReference type="PROSITE" id="PS51462">
    <property type="entry name" value="NUDIX"/>
    <property type="match status" value="1"/>
</dbReference>
<gene>
    <name evidence="7" type="primary">mutT1</name>
    <name evidence="7" type="ORF">GCM10023321_40170</name>
</gene>
<accession>A0ABP9QAU6</accession>
<dbReference type="InterPro" id="IPR000086">
    <property type="entry name" value="NUDIX_hydrolase_dom"/>
</dbReference>
<evidence type="ECO:0000259" key="6">
    <source>
        <dbReference type="PROSITE" id="PS51462"/>
    </source>
</evidence>
<dbReference type="SUPFAM" id="SSF53254">
    <property type="entry name" value="Phosphoglycerate mutase-like"/>
    <property type="match status" value="1"/>
</dbReference>
<dbReference type="CDD" id="cd03673">
    <property type="entry name" value="NUDIX_Ap6A_hydrolase"/>
    <property type="match status" value="1"/>
</dbReference>
<keyword evidence="3 5" id="KW-0378">Hydrolase</keyword>
<comment type="caution">
    <text evidence="7">The sequence shown here is derived from an EMBL/GenBank/DDBJ whole genome shotgun (WGS) entry which is preliminary data.</text>
</comment>
<dbReference type="Pfam" id="PF00300">
    <property type="entry name" value="His_Phos_1"/>
    <property type="match status" value="1"/>
</dbReference>
<evidence type="ECO:0000313" key="8">
    <source>
        <dbReference type="Proteomes" id="UP001428817"/>
    </source>
</evidence>
<dbReference type="Pfam" id="PF00293">
    <property type="entry name" value="NUDIX"/>
    <property type="match status" value="1"/>
</dbReference>
<feature type="domain" description="Nudix hydrolase" evidence="6">
    <location>
        <begin position="2"/>
        <end position="129"/>
    </location>
</feature>
<comment type="cofactor">
    <cofactor evidence="1">
        <name>Mg(2+)</name>
        <dbReference type="ChEBI" id="CHEBI:18420"/>
    </cofactor>
</comment>
<dbReference type="InterPro" id="IPR020084">
    <property type="entry name" value="NUDIX_hydrolase_CS"/>
</dbReference>
<organism evidence="7 8">
    <name type="scientific">Pseudonocardia eucalypti</name>
    <dbReference type="NCBI Taxonomy" id="648755"/>
    <lineage>
        <taxon>Bacteria</taxon>
        <taxon>Bacillati</taxon>
        <taxon>Actinomycetota</taxon>
        <taxon>Actinomycetes</taxon>
        <taxon>Pseudonocardiales</taxon>
        <taxon>Pseudonocardiaceae</taxon>
        <taxon>Pseudonocardia</taxon>
    </lineage>
</organism>
<dbReference type="Gene3D" id="3.40.50.1240">
    <property type="entry name" value="Phosphoglycerate mutase-like"/>
    <property type="match status" value="1"/>
</dbReference>
<protein>
    <submittedName>
        <fullName evidence="7">8-oxo-(D)GTP phosphatase</fullName>
    </submittedName>
</protein>
<name>A0ABP9QAU6_9PSEU</name>
<dbReference type="PANTHER" id="PTHR43222:SF9">
    <property type="entry name" value="8-OXO-(D)GTP PHOSPHATASE"/>
    <property type="match status" value="1"/>
</dbReference>
<dbReference type="EMBL" id="BAABJP010000018">
    <property type="protein sequence ID" value="GAA5159270.1"/>
    <property type="molecule type" value="Genomic_DNA"/>
</dbReference>
<dbReference type="RefSeq" id="WP_221497642.1">
    <property type="nucleotide sequence ID" value="NZ_BAABJP010000018.1"/>
</dbReference>
<evidence type="ECO:0000256" key="4">
    <source>
        <dbReference type="ARBA" id="ARBA00022842"/>
    </source>
</evidence>
<dbReference type="InterPro" id="IPR029033">
    <property type="entry name" value="His_PPase_superfam"/>
</dbReference>
<dbReference type="PANTHER" id="PTHR43222">
    <property type="entry name" value="NUDIX HYDROLASE 23"/>
    <property type="match status" value="1"/>
</dbReference>
<dbReference type="PROSITE" id="PS00893">
    <property type="entry name" value="NUDIX_BOX"/>
    <property type="match status" value="1"/>
</dbReference>